<name>A0A6A6YL14_9PEZI</name>
<organism evidence="2">
    <name type="scientific">Mytilinidion resinicola</name>
    <dbReference type="NCBI Taxonomy" id="574789"/>
    <lineage>
        <taxon>Eukaryota</taxon>
        <taxon>Fungi</taxon>
        <taxon>Dikarya</taxon>
        <taxon>Ascomycota</taxon>
        <taxon>Pezizomycotina</taxon>
        <taxon>Dothideomycetes</taxon>
        <taxon>Pleosporomycetidae</taxon>
        <taxon>Mytilinidiales</taxon>
        <taxon>Mytilinidiaceae</taxon>
        <taxon>Mytilinidion</taxon>
    </lineage>
</organism>
<dbReference type="Gene3D" id="3.10.450.40">
    <property type="match status" value="1"/>
</dbReference>
<dbReference type="GO" id="GO:0009308">
    <property type="term" value="P:amine metabolic process"/>
    <property type="evidence" value="ECO:0007669"/>
    <property type="project" value="InterPro"/>
</dbReference>
<dbReference type="Proteomes" id="UP000504636">
    <property type="component" value="Unplaced"/>
</dbReference>
<keyword evidence="1" id="KW-0812">Transmembrane</keyword>
<reference evidence="2 4" key="1">
    <citation type="journal article" date="2020" name="Stud. Mycol.">
        <title>101 Dothideomycetes genomes: a test case for predicting lifestyles and emergence of pathogens.</title>
        <authorList>
            <person name="Haridas S."/>
            <person name="Albert R."/>
            <person name="Binder M."/>
            <person name="Bloem J."/>
            <person name="Labutti K."/>
            <person name="Salamov A."/>
            <person name="Andreopoulos B."/>
            <person name="Baker S."/>
            <person name="Barry K."/>
            <person name="Bills G."/>
            <person name="Bluhm B."/>
            <person name="Cannon C."/>
            <person name="Castanera R."/>
            <person name="Culley D."/>
            <person name="Daum C."/>
            <person name="Ezra D."/>
            <person name="Gonzalez J."/>
            <person name="Henrissat B."/>
            <person name="Kuo A."/>
            <person name="Liang C."/>
            <person name="Lipzen A."/>
            <person name="Lutzoni F."/>
            <person name="Magnuson J."/>
            <person name="Mondo S."/>
            <person name="Nolan M."/>
            <person name="Ohm R."/>
            <person name="Pangilinan J."/>
            <person name="Park H.-J."/>
            <person name="Ramirez L."/>
            <person name="Alfaro M."/>
            <person name="Sun H."/>
            <person name="Tritt A."/>
            <person name="Yoshinaga Y."/>
            <person name="Zwiers L.-H."/>
            <person name="Turgeon B."/>
            <person name="Goodwin S."/>
            <person name="Spatafora J."/>
            <person name="Crous P."/>
            <person name="Grigoriev I."/>
        </authorList>
    </citation>
    <scope>NUCLEOTIDE SEQUENCE</scope>
    <source>
        <strain evidence="2 4">CBS 304.34</strain>
    </source>
</reference>
<sequence>MFPKYTRADIQIRGYKYLEVIAVRPNGGLSTPVANISTLHKFAAFKKQILVFFSANFFFFLIPHYSTAMATEFPVESSPSKMAEPRAALNIRPHPLQIITDQEISRARIIVENLAQEQSASGDNATRVRYKSISLHEPPKALLLPYLNAEAAGEPKSERPFVP</sequence>
<evidence type="ECO:0000313" key="2">
    <source>
        <dbReference type="EMBL" id="KAF2809239.1"/>
    </source>
</evidence>
<keyword evidence="3" id="KW-1185">Reference proteome</keyword>
<keyword evidence="1" id="KW-0472">Membrane</keyword>
<keyword evidence="1" id="KW-1133">Transmembrane helix</keyword>
<reference evidence="4" key="2">
    <citation type="submission" date="2020-04" db="EMBL/GenBank/DDBJ databases">
        <authorList>
            <consortium name="NCBI Genome Project"/>
        </authorList>
    </citation>
    <scope>NUCLEOTIDE SEQUENCE</scope>
    <source>
        <strain evidence="4">CBS 304.34</strain>
    </source>
</reference>
<gene>
    <name evidence="2 4" type="ORF">BDZ99DRAFT_521680</name>
</gene>
<evidence type="ECO:0000256" key="1">
    <source>
        <dbReference type="SAM" id="Phobius"/>
    </source>
</evidence>
<reference evidence="4" key="3">
    <citation type="submission" date="2025-04" db="UniProtKB">
        <authorList>
            <consortium name="RefSeq"/>
        </authorList>
    </citation>
    <scope>IDENTIFICATION</scope>
    <source>
        <strain evidence="4">CBS 304.34</strain>
    </source>
</reference>
<dbReference type="RefSeq" id="XP_033576203.1">
    <property type="nucleotide sequence ID" value="XM_033725652.1"/>
</dbReference>
<dbReference type="AlphaFoldDB" id="A0A6A6YL14"/>
<accession>A0A6A6YL14</accession>
<protein>
    <submittedName>
        <fullName evidence="2 4">Uncharacterized protein</fullName>
    </submittedName>
</protein>
<evidence type="ECO:0000313" key="3">
    <source>
        <dbReference type="Proteomes" id="UP000504636"/>
    </source>
</evidence>
<dbReference type="InterPro" id="IPR016182">
    <property type="entry name" value="Cu_amine_oxidase_N-reg"/>
</dbReference>
<dbReference type="GO" id="GO:0005507">
    <property type="term" value="F:copper ion binding"/>
    <property type="evidence" value="ECO:0007669"/>
    <property type="project" value="InterPro"/>
</dbReference>
<dbReference type="GO" id="GO:0008131">
    <property type="term" value="F:primary methylamine oxidase activity"/>
    <property type="evidence" value="ECO:0007669"/>
    <property type="project" value="InterPro"/>
</dbReference>
<dbReference type="GO" id="GO:0048038">
    <property type="term" value="F:quinone binding"/>
    <property type="evidence" value="ECO:0007669"/>
    <property type="project" value="InterPro"/>
</dbReference>
<dbReference type="SUPFAM" id="SSF54416">
    <property type="entry name" value="Amine oxidase N-terminal region"/>
    <property type="match status" value="1"/>
</dbReference>
<dbReference type="OrthoDB" id="5379943at2759"/>
<dbReference type="EMBL" id="MU003702">
    <property type="protein sequence ID" value="KAF2809239.1"/>
    <property type="molecule type" value="Genomic_DNA"/>
</dbReference>
<evidence type="ECO:0000313" key="4">
    <source>
        <dbReference type="RefSeq" id="XP_033576203.1"/>
    </source>
</evidence>
<dbReference type="GeneID" id="54466545"/>
<feature type="transmembrane region" description="Helical" evidence="1">
    <location>
        <begin position="49"/>
        <end position="66"/>
    </location>
</feature>
<proteinExistence type="predicted"/>